<dbReference type="EMBL" id="JAUTXU010000043">
    <property type="protein sequence ID" value="KAK3716335.1"/>
    <property type="molecule type" value="Genomic_DNA"/>
</dbReference>
<organism evidence="1 2">
    <name type="scientific">Vermiconidia calcicola</name>
    <dbReference type="NCBI Taxonomy" id="1690605"/>
    <lineage>
        <taxon>Eukaryota</taxon>
        <taxon>Fungi</taxon>
        <taxon>Dikarya</taxon>
        <taxon>Ascomycota</taxon>
        <taxon>Pezizomycotina</taxon>
        <taxon>Dothideomycetes</taxon>
        <taxon>Dothideomycetidae</taxon>
        <taxon>Mycosphaerellales</taxon>
        <taxon>Extremaceae</taxon>
        <taxon>Vermiconidia</taxon>
    </lineage>
</organism>
<comment type="caution">
    <text evidence="1">The sequence shown here is derived from an EMBL/GenBank/DDBJ whole genome shotgun (WGS) entry which is preliminary data.</text>
</comment>
<name>A0ACC3NGE1_9PEZI</name>
<evidence type="ECO:0000313" key="1">
    <source>
        <dbReference type="EMBL" id="KAK3716335.1"/>
    </source>
</evidence>
<evidence type="ECO:0000313" key="2">
    <source>
        <dbReference type="Proteomes" id="UP001281147"/>
    </source>
</evidence>
<dbReference type="Proteomes" id="UP001281147">
    <property type="component" value="Unassembled WGS sequence"/>
</dbReference>
<reference evidence="1" key="1">
    <citation type="submission" date="2023-07" db="EMBL/GenBank/DDBJ databases">
        <title>Black Yeasts Isolated from many extreme environments.</title>
        <authorList>
            <person name="Coleine C."/>
            <person name="Stajich J.E."/>
            <person name="Selbmann L."/>
        </authorList>
    </citation>
    <scope>NUCLEOTIDE SEQUENCE</scope>
    <source>
        <strain evidence="1">CCFEE 5714</strain>
    </source>
</reference>
<proteinExistence type="predicted"/>
<gene>
    <name evidence="1" type="ORF">LTR37_006485</name>
</gene>
<keyword evidence="2" id="KW-1185">Reference proteome</keyword>
<sequence>MFEVETPIGLEGEVGNVETCVAEVNSRFRKAAKLLKRIKGKRESYQAWPLPEGLEDSIGRAIHDIEKEDLRGIVQFGRLFEEGDSIAISALQQVATHLRNSLLEQIDNNEDGKMDDAAIVHAVEAGRDNTINALIELRLRLGTTASSSPVYGASTLLGSTSDPALPLERTTTSPPALPLKRTTTSPPALPLDAHNSAPSRPPPSQPLRSSSLVHKNSRGRPLRAKLVVLNKVEGINGSEVRATSVLLDKPHGGPLASNPVVTPPSSSHREAEDGQFATTSPVSSPESNARNSSVSSIQRSFSTKTSISTLPGPASNNTHDVFGSSMTTSAKVQCLSPGRGNNYLGFCKTAWKLQNGDEKAMIKSKDYSQSAQSKYHFLTCSKFGCKFRGQGQTVINNNVVTDTNRGLKYRWSFLAKSHVMTKSMKNSEYAYLCIFCVYHGEQAPSMNVGALLDHISLKHRGSDLNAAILERTQCASDRICKDSEKFDINLYPLGAKISAEFEPGTVPIRWISEHRTRPKGFR</sequence>
<accession>A0ACC3NGE1</accession>
<protein>
    <submittedName>
        <fullName evidence="1">Uncharacterized protein</fullName>
    </submittedName>
</protein>